<accession>A0A2R6XXA1</accession>
<evidence type="ECO:0000313" key="2">
    <source>
        <dbReference type="Proteomes" id="UP000244338"/>
    </source>
</evidence>
<dbReference type="Proteomes" id="UP000244338">
    <property type="component" value="Unassembled WGS sequence"/>
</dbReference>
<gene>
    <name evidence="1" type="ORF">BSOLF_0795</name>
</gene>
<proteinExistence type="predicted"/>
<evidence type="ECO:0000313" key="1">
    <source>
        <dbReference type="EMBL" id="PTQ55051.1"/>
    </source>
</evidence>
<dbReference type="AlphaFoldDB" id="A0A2R6XXA1"/>
<dbReference type="EMBL" id="PEBX01000218">
    <property type="protein sequence ID" value="PTQ55051.1"/>
    <property type="molecule type" value="Genomic_DNA"/>
</dbReference>
<protein>
    <submittedName>
        <fullName evidence="1">Uncharacterized protein</fullName>
    </submittedName>
</protein>
<organism evidence="1 2">
    <name type="scientific">Candidatus Carbonibacillus altaicus</name>
    <dbReference type="NCBI Taxonomy" id="2163959"/>
    <lineage>
        <taxon>Bacteria</taxon>
        <taxon>Bacillati</taxon>
        <taxon>Bacillota</taxon>
        <taxon>Bacilli</taxon>
        <taxon>Bacillales</taxon>
        <taxon>Candidatus Carbonibacillus</taxon>
    </lineage>
</organism>
<comment type="caution">
    <text evidence="1">The sequence shown here is derived from an EMBL/GenBank/DDBJ whole genome shotgun (WGS) entry which is preliminary data.</text>
</comment>
<name>A0A2R6XXA1_9BACL</name>
<sequence length="37" mass="4306">MTVTTITATTRRKNLPLRLFTFHDLPYDLTRIKDAAN</sequence>
<reference evidence="2" key="1">
    <citation type="journal article" date="2018" name="Sci. Rep.">
        <title>Lignite coal burning seam in the remote Altai Mountains harbors a hydrogen-driven thermophilic microbial community.</title>
        <authorList>
            <person name="Kadnikov V.V."/>
            <person name="Mardanov A.V."/>
            <person name="Ivasenko D.A."/>
            <person name="Antsiferov D.V."/>
            <person name="Beletsky A.V."/>
            <person name="Karnachuk O.V."/>
            <person name="Ravin N.V."/>
        </authorList>
    </citation>
    <scope>NUCLEOTIDE SEQUENCE [LARGE SCALE GENOMIC DNA]</scope>
</reference>